<accession>A0A2U2PBN8</accession>
<dbReference type="Proteomes" id="UP000245647">
    <property type="component" value="Unassembled WGS sequence"/>
</dbReference>
<dbReference type="RefSeq" id="WP_109417775.1">
    <property type="nucleotide sequence ID" value="NZ_QEAS01000021.1"/>
</dbReference>
<keyword evidence="2" id="KW-1185">Reference proteome</keyword>
<organism evidence="1 2">
    <name type="scientific">Pararcticibacter amylolyticus</name>
    <dbReference type="NCBI Taxonomy" id="2173175"/>
    <lineage>
        <taxon>Bacteria</taxon>
        <taxon>Pseudomonadati</taxon>
        <taxon>Bacteroidota</taxon>
        <taxon>Sphingobacteriia</taxon>
        <taxon>Sphingobacteriales</taxon>
        <taxon>Sphingobacteriaceae</taxon>
        <taxon>Pararcticibacter</taxon>
    </lineage>
</organism>
<dbReference type="InterPro" id="IPR038636">
    <property type="entry name" value="Wzi_sf"/>
</dbReference>
<name>A0A2U2PBN8_9SPHI</name>
<proteinExistence type="predicted"/>
<evidence type="ECO:0008006" key="3">
    <source>
        <dbReference type="Google" id="ProtNLM"/>
    </source>
</evidence>
<dbReference type="AlphaFoldDB" id="A0A2U2PBN8"/>
<sequence length="505" mass="56576">MKKLNWTILLFLLITKISYSQSKIDYEAAMQSTITNKSSVPFWLRSNQNGSIPVKGASGSMIMKVHRDYDSTSNRLLDWGFGFEGRANLGNKSELLLIQSYLKLKAGIFQLKAGRSKDIMGLNGDTSLSSGNFAVSGNALGVPQIEISIPQYWTIPIADGLIAIKGTFSHGYLGRKDVLDTIRTAPPTSFRYPLYDTHPKTYFHQKSFYGRIGKPEWKLKLYGGFSHQVFWGNERKIYGEDFDLSPIETFFYVAVGKTYGAGKIPRSKIGNQLGSIDIGAEYDFSNITMLIYRQSFYDVGALSKLANIKDGLNGITLRNKNFNRSNDGFKWKTILLELFYSKNQAGEFGSKPTKSGDEDYYNNYFYLNGWTYKNMVLGSPFITSKILGRSDLPSFQNEYFVNNRVVAFHLGLEAAVKTFRIMTKASYSANYGTFGTSPEGHTTGDEPRSVTPVELLFGRVNQFSGLVQVNKELKNNFDLGVTIAADEGKLLNNSFGMSVKLSKKF</sequence>
<protein>
    <recommendedName>
        <fullName evidence="3">Capsule assembly Wzi family protein</fullName>
    </recommendedName>
</protein>
<reference evidence="1 2" key="1">
    <citation type="submission" date="2018-04" db="EMBL/GenBank/DDBJ databases">
        <title>Pedobacter chongqingensis sp. nov., isolated from a rottenly hemp rope.</title>
        <authorList>
            <person name="Cai Y."/>
        </authorList>
    </citation>
    <scope>NUCLEOTIDE SEQUENCE [LARGE SCALE GENOMIC DNA]</scope>
    <source>
        <strain evidence="1 2">FJ4-8</strain>
    </source>
</reference>
<evidence type="ECO:0000313" key="2">
    <source>
        <dbReference type="Proteomes" id="UP000245647"/>
    </source>
</evidence>
<comment type="caution">
    <text evidence="1">The sequence shown here is derived from an EMBL/GenBank/DDBJ whole genome shotgun (WGS) entry which is preliminary data.</text>
</comment>
<dbReference type="OrthoDB" id="596512at2"/>
<dbReference type="Gene3D" id="2.40.160.130">
    <property type="entry name" value="Capsule assembly protein Wzi"/>
    <property type="match status" value="1"/>
</dbReference>
<evidence type="ECO:0000313" key="1">
    <source>
        <dbReference type="EMBL" id="PWG78714.1"/>
    </source>
</evidence>
<dbReference type="EMBL" id="QEAS01000021">
    <property type="protein sequence ID" value="PWG78714.1"/>
    <property type="molecule type" value="Genomic_DNA"/>
</dbReference>
<gene>
    <name evidence="1" type="ORF">DDR33_21070</name>
</gene>